<dbReference type="SUPFAM" id="SSF52540">
    <property type="entry name" value="P-loop containing nucleoside triphosphate hydrolases"/>
    <property type="match status" value="1"/>
</dbReference>
<dbReference type="AlphaFoldDB" id="A0AA38L946"/>
<keyword evidence="3" id="KW-0342">GTP-binding</keyword>
<dbReference type="GO" id="GO:0003924">
    <property type="term" value="F:GTPase activity"/>
    <property type="evidence" value="ECO:0007669"/>
    <property type="project" value="InterPro"/>
</dbReference>
<comment type="caution">
    <text evidence="8">The sequence shown here is derived from an EMBL/GenBank/DDBJ whole genome shotgun (WGS) entry which is preliminary data.</text>
</comment>
<dbReference type="SMART" id="SM00173">
    <property type="entry name" value="RAS"/>
    <property type="match status" value="1"/>
</dbReference>
<evidence type="ECO:0000256" key="1">
    <source>
        <dbReference type="ARBA" id="ARBA00006270"/>
    </source>
</evidence>
<feature type="non-terminal residue" evidence="8">
    <location>
        <position position="169"/>
    </location>
</feature>
<dbReference type="NCBIfam" id="TIGR00231">
    <property type="entry name" value="small_GTP"/>
    <property type="match status" value="1"/>
</dbReference>
<dbReference type="Pfam" id="PF00071">
    <property type="entry name" value="Ras"/>
    <property type="match status" value="1"/>
</dbReference>
<name>A0AA38L946_TAXCH</name>
<proteinExistence type="inferred from homology"/>
<dbReference type="SMART" id="SM00175">
    <property type="entry name" value="RAB"/>
    <property type="match status" value="1"/>
</dbReference>
<evidence type="ECO:0000256" key="4">
    <source>
        <dbReference type="ARBA" id="ARBA00023136"/>
    </source>
</evidence>
<evidence type="ECO:0000256" key="7">
    <source>
        <dbReference type="ARBA" id="ARBA00037868"/>
    </source>
</evidence>
<dbReference type="FunFam" id="3.40.50.300:FF:000274">
    <property type="entry name" value="ras-related protein RABA5a"/>
    <property type="match status" value="1"/>
</dbReference>
<dbReference type="PANTHER" id="PTHR47979">
    <property type="entry name" value="DRAB11-RELATED"/>
    <property type="match status" value="1"/>
</dbReference>
<keyword evidence="6" id="KW-0636">Prenylation</keyword>
<dbReference type="PRINTS" id="PR00449">
    <property type="entry name" value="RASTRNSFRMNG"/>
</dbReference>
<keyword evidence="4" id="KW-0472">Membrane</keyword>
<keyword evidence="2" id="KW-0547">Nucleotide-binding</keyword>
<evidence type="ECO:0000313" key="9">
    <source>
        <dbReference type="Proteomes" id="UP000824469"/>
    </source>
</evidence>
<reference evidence="8 9" key="1">
    <citation type="journal article" date="2021" name="Nat. Plants">
        <title>The Taxus genome provides insights into paclitaxel biosynthesis.</title>
        <authorList>
            <person name="Xiong X."/>
            <person name="Gou J."/>
            <person name="Liao Q."/>
            <person name="Li Y."/>
            <person name="Zhou Q."/>
            <person name="Bi G."/>
            <person name="Li C."/>
            <person name="Du R."/>
            <person name="Wang X."/>
            <person name="Sun T."/>
            <person name="Guo L."/>
            <person name="Liang H."/>
            <person name="Lu P."/>
            <person name="Wu Y."/>
            <person name="Zhang Z."/>
            <person name="Ro D.K."/>
            <person name="Shang Y."/>
            <person name="Huang S."/>
            <person name="Yan J."/>
        </authorList>
    </citation>
    <scope>NUCLEOTIDE SEQUENCE [LARGE SCALE GENOMIC DNA]</scope>
    <source>
        <strain evidence="8">Ta-2019</strain>
    </source>
</reference>
<organism evidence="8 9">
    <name type="scientific">Taxus chinensis</name>
    <name type="common">Chinese yew</name>
    <name type="synonym">Taxus wallichiana var. chinensis</name>
    <dbReference type="NCBI Taxonomy" id="29808"/>
    <lineage>
        <taxon>Eukaryota</taxon>
        <taxon>Viridiplantae</taxon>
        <taxon>Streptophyta</taxon>
        <taxon>Embryophyta</taxon>
        <taxon>Tracheophyta</taxon>
        <taxon>Spermatophyta</taxon>
        <taxon>Pinopsida</taxon>
        <taxon>Pinidae</taxon>
        <taxon>Conifers II</taxon>
        <taxon>Cupressales</taxon>
        <taxon>Taxaceae</taxon>
        <taxon>Taxus</taxon>
    </lineage>
</organism>
<evidence type="ECO:0000313" key="8">
    <source>
        <dbReference type="EMBL" id="KAH9312082.1"/>
    </source>
</evidence>
<evidence type="ECO:0000256" key="5">
    <source>
        <dbReference type="ARBA" id="ARBA00023288"/>
    </source>
</evidence>
<evidence type="ECO:0000256" key="2">
    <source>
        <dbReference type="ARBA" id="ARBA00022741"/>
    </source>
</evidence>
<keyword evidence="9" id="KW-1185">Reference proteome</keyword>
<evidence type="ECO:0000256" key="3">
    <source>
        <dbReference type="ARBA" id="ARBA00023134"/>
    </source>
</evidence>
<comment type="subcellular location">
    <subcellularLocation>
        <location evidence="7">Endomembrane system</location>
        <topology evidence="7">Lipid-anchor</topology>
    </subcellularLocation>
</comment>
<dbReference type="PROSITE" id="PS51421">
    <property type="entry name" value="RAS"/>
    <property type="match status" value="1"/>
</dbReference>
<dbReference type="GO" id="GO:0012505">
    <property type="term" value="C:endomembrane system"/>
    <property type="evidence" value="ECO:0007669"/>
    <property type="project" value="UniProtKB-SubCell"/>
</dbReference>
<sequence>DSGVGKSNIISRLTRDHFSHQSRPTVGVEFAIYTIQDKGKTIRAQIWDTCGLERYASFTKSCYRGVAGAFIVYDITRPQTFENVGKWLKELRDQVNSNPVIMLVGNKSDLQHLRGVSTEDAQNFAAQEGLLFMETSALRATNVDEALRIVLQELHQIVNEKAPESGESK</sequence>
<dbReference type="PROSITE" id="PS51419">
    <property type="entry name" value="RAB"/>
    <property type="match status" value="1"/>
</dbReference>
<accession>A0AA38L946</accession>
<gene>
    <name evidence="8" type="ORF">KI387_027117</name>
</gene>
<comment type="similarity">
    <text evidence="1">Belongs to the small GTPase superfamily. Rab family.</text>
</comment>
<dbReference type="InterPro" id="IPR050209">
    <property type="entry name" value="Rab_GTPases_membrane_traffic"/>
</dbReference>
<protein>
    <submittedName>
        <fullName evidence="8">Uncharacterized protein</fullName>
    </submittedName>
</protein>
<dbReference type="SMART" id="SM00174">
    <property type="entry name" value="RHO"/>
    <property type="match status" value="1"/>
</dbReference>
<dbReference type="InterPro" id="IPR027417">
    <property type="entry name" value="P-loop_NTPase"/>
</dbReference>
<evidence type="ECO:0000256" key="6">
    <source>
        <dbReference type="ARBA" id="ARBA00023289"/>
    </source>
</evidence>
<dbReference type="Gene3D" id="3.40.50.300">
    <property type="entry name" value="P-loop containing nucleotide triphosphate hydrolases"/>
    <property type="match status" value="1"/>
</dbReference>
<dbReference type="OMA" id="TKSCYRG"/>
<dbReference type="InterPro" id="IPR001806">
    <property type="entry name" value="Small_GTPase"/>
</dbReference>
<dbReference type="InterPro" id="IPR005225">
    <property type="entry name" value="Small_GTP-bd"/>
</dbReference>
<keyword evidence="5" id="KW-0449">Lipoprotein</keyword>
<dbReference type="GO" id="GO:0005525">
    <property type="term" value="F:GTP binding"/>
    <property type="evidence" value="ECO:0007669"/>
    <property type="project" value="UniProtKB-KW"/>
</dbReference>
<dbReference type="Proteomes" id="UP000824469">
    <property type="component" value="Unassembled WGS sequence"/>
</dbReference>
<feature type="non-terminal residue" evidence="8">
    <location>
        <position position="1"/>
    </location>
</feature>
<dbReference type="EMBL" id="JAHRHJ020000006">
    <property type="protein sequence ID" value="KAH9312082.1"/>
    <property type="molecule type" value="Genomic_DNA"/>
</dbReference>